<accession>A0A7Y9S024</accession>
<reference evidence="1 2" key="1">
    <citation type="submission" date="2020-07" db="EMBL/GenBank/DDBJ databases">
        <title>Sequencing the genomes of 1000 actinobacteria strains.</title>
        <authorList>
            <person name="Klenk H.-P."/>
        </authorList>
    </citation>
    <scope>NUCLEOTIDE SEQUENCE [LARGE SCALE GENOMIC DNA]</scope>
    <source>
        <strain evidence="1 2">DSM 23819</strain>
    </source>
</reference>
<keyword evidence="2" id="KW-1185">Reference proteome</keyword>
<protein>
    <submittedName>
        <fullName evidence="1">Uncharacterized protein</fullName>
    </submittedName>
</protein>
<evidence type="ECO:0000313" key="2">
    <source>
        <dbReference type="Proteomes" id="UP000540656"/>
    </source>
</evidence>
<gene>
    <name evidence="1" type="ORF">BJ980_000187</name>
</gene>
<dbReference type="AlphaFoldDB" id="A0A7Y9S024"/>
<name>A0A7Y9S024_9ACTN</name>
<comment type="caution">
    <text evidence="1">The sequence shown here is derived from an EMBL/GenBank/DDBJ whole genome shotgun (WGS) entry which is preliminary data.</text>
</comment>
<dbReference type="EMBL" id="JACCAA010000001">
    <property type="protein sequence ID" value="NYG57264.1"/>
    <property type="molecule type" value="Genomic_DNA"/>
</dbReference>
<dbReference type="Proteomes" id="UP000540656">
    <property type="component" value="Unassembled WGS sequence"/>
</dbReference>
<evidence type="ECO:0000313" key="1">
    <source>
        <dbReference type="EMBL" id="NYG57264.1"/>
    </source>
</evidence>
<sequence length="236" mass="25954">MASDLRKRLSTSSSVRRRFPFQLPSEGPAHLTGTNFSIHVPDEMIDAIPNMLDFKPKESVALAPMRSGPPTAHIDLPTTPRAQDLAWRAIREGMSRYGHEFAARLDTIRSDIHHLLRTDRPTGLTSSPATWGSRQTAARDCVARPAVDDRAAEAFGIEQRSCTDLAADWCATPAIDTSQPGPARSAESVGKTVAAYTARALTPRLPIFGSLLQRRRGSPARTLRCRRTSHPARLRQ</sequence>
<proteinExistence type="predicted"/>
<organism evidence="1 2">
    <name type="scientific">Nocardioides daedukensis</name>
    <dbReference type="NCBI Taxonomy" id="634462"/>
    <lineage>
        <taxon>Bacteria</taxon>
        <taxon>Bacillati</taxon>
        <taxon>Actinomycetota</taxon>
        <taxon>Actinomycetes</taxon>
        <taxon>Propionibacteriales</taxon>
        <taxon>Nocardioidaceae</taxon>
        <taxon>Nocardioides</taxon>
    </lineage>
</organism>